<dbReference type="EMBL" id="JAFIWB010000007">
    <property type="protein sequence ID" value="MBN6102305.1"/>
    <property type="molecule type" value="Genomic_DNA"/>
</dbReference>
<dbReference type="PANTHER" id="PTHR37842">
    <property type="match status" value="1"/>
</dbReference>
<dbReference type="Gene3D" id="3.20.20.520">
    <property type="entry name" value="Glycosyl hydrolase family 115"/>
    <property type="match status" value="1"/>
</dbReference>
<keyword evidence="4" id="KW-1185">Reference proteome</keyword>
<reference evidence="3 4" key="1">
    <citation type="submission" date="2021-02" db="EMBL/GenBank/DDBJ databases">
        <title>Taxonomically Unique Crown Gall-Associated Xanthomonas Stains Have Deficiency in Virulence Repertories.</title>
        <authorList>
            <person name="Mafakheri H."/>
            <person name="Taghavi S.M."/>
            <person name="Dimkic I."/>
            <person name="Nemanja K."/>
            <person name="Osdaghi E."/>
        </authorList>
    </citation>
    <scope>NUCLEOTIDE SEQUENCE [LARGE SCALE GENOMIC DNA]</scope>
    <source>
        <strain evidence="3 4">FX4</strain>
    </source>
</reference>
<organism evidence="3 4">
    <name type="scientific">Xanthomonas bonasiae</name>
    <dbReference type="NCBI Taxonomy" id="2810351"/>
    <lineage>
        <taxon>Bacteria</taxon>
        <taxon>Pseudomonadati</taxon>
        <taxon>Pseudomonadota</taxon>
        <taxon>Gammaproteobacteria</taxon>
        <taxon>Lysobacterales</taxon>
        <taxon>Lysobacteraceae</taxon>
        <taxon>Xanthomonas</taxon>
    </lineage>
</organism>
<accession>A0ABS3B107</accession>
<evidence type="ECO:0000256" key="1">
    <source>
        <dbReference type="ARBA" id="ARBA00022801"/>
    </source>
</evidence>
<dbReference type="RefSeq" id="WP_206229503.1">
    <property type="nucleotide sequence ID" value="NZ_JAFIWB010000007.1"/>
</dbReference>
<dbReference type="InterPro" id="IPR006311">
    <property type="entry name" value="TAT_signal"/>
</dbReference>
<dbReference type="InterPro" id="IPR042301">
    <property type="entry name" value="GH115_sf"/>
</dbReference>
<dbReference type="PROSITE" id="PS51318">
    <property type="entry name" value="TAT"/>
    <property type="match status" value="1"/>
</dbReference>
<protein>
    <submittedName>
        <fullName evidence="3">Glycosyl hydrolase 115 family protein</fullName>
    </submittedName>
</protein>
<dbReference type="Pfam" id="PF15979">
    <property type="entry name" value="Glyco_hydro_115"/>
    <property type="match status" value="1"/>
</dbReference>
<dbReference type="SUPFAM" id="SSF55545">
    <property type="entry name" value="beta-N-acetylhexosaminidase-like domain"/>
    <property type="match status" value="1"/>
</dbReference>
<dbReference type="InterPro" id="IPR031924">
    <property type="entry name" value="GH115"/>
</dbReference>
<comment type="caution">
    <text evidence="3">The sequence shown here is derived from an EMBL/GenBank/DDBJ whole genome shotgun (WGS) entry which is preliminary data.</text>
</comment>
<dbReference type="PANTHER" id="PTHR37842:SF2">
    <property type="entry name" value="GYLCOSYL HYDROLASE 115 C-TERMINAL DOMAIN-CONTAINING PROTEIN"/>
    <property type="match status" value="1"/>
</dbReference>
<sequence>MTESNSSFLLSRRDFLVGAGSAAIFASPLRAMVIFDSANNAFRLAGDGGVAPIQVDVQDFPGVARAARDLAEDIGRVFGTPAALVSEPNRLDRPVVLIGTLGKSAVVDALVADGKLDVAPILGQWESYTLQTVADPMPGVAEALVIAGSDKRGTIYGIYALSEQIGVSPWYWWADVPVRRRSAISIRRGTHFEGPPAVKYRGVFLNDEQPCLGKWTTEKFGGMNSKFYARLFEVLLRLRANYLWPAMWDNAFAQDDADNARLADEYGIVMGTSHHEPMMRAHKEWTDHRTQYGNGEWNYATNKEALQTFFREGIARNRSHEVLVTVGMRGDGDVAMASAGDLQADLRLLETIIADQRKILAAELGADASQVPQLWALFTEVQKFYDAGLKVPDDVTLLFTDDNVGNLRRLPKPDERQRAGGSGIYYHMDMNGGPFSYKWLNSNPLPKIWEQMTLAHRYGANRIWIANVGDFKPLEIPIEFFLRLAWNPDAITKDDVAGWTQRWASREFGAEHAVQIADIVAKYAKYNAWRKPELVKPETFSLLHYREAERVLDAWATLVAQAERIQSRLPADAHDAYYQLVLHPVKACATATELNIAAARNAFYAQQGRASANAEADYVRQLFQRDRELTDYYNTRLAGGKWNHLMDQVHLGYFDWYSPPANIMPAVTTLRIEDTADYAVAVEGAVPGWPGYWLDPELPTFDSLCRQRHYVDVFPRGARPIAFEVAAAEPWIVIAEGKPFGVGRHDRRFWVEIDWDQAGVGEQAGTIVVTGAQKTQTIHVKAIKASAAQRREARAAFGGLQGPIAIAADAFERNVDAGGVRWERIPDYGRARAAMSVFPVTAASFSDPRTAPRLEYPVYLAKAGRYDIDLITNPTLNVNTAHQLSVAVAFDDQPPQVISVFTPEQRVSQDFLGEAFYENARNNARTLTASQSVSTAGRHVLKIMMVDPTMVVQKIVIRSAPLPNSYFGPPEVPAHPG</sequence>
<keyword evidence="1 3" id="KW-0378">Hydrolase</keyword>
<dbReference type="GO" id="GO:0016787">
    <property type="term" value="F:hydrolase activity"/>
    <property type="evidence" value="ECO:0007669"/>
    <property type="project" value="UniProtKB-KW"/>
</dbReference>
<dbReference type="InterPro" id="IPR041437">
    <property type="entry name" value="GH115_C"/>
</dbReference>
<dbReference type="Gene3D" id="1.20.58.2150">
    <property type="match status" value="1"/>
</dbReference>
<evidence type="ECO:0000313" key="4">
    <source>
        <dbReference type="Proteomes" id="UP000695802"/>
    </source>
</evidence>
<proteinExistence type="predicted"/>
<name>A0ABS3B107_9XANT</name>
<dbReference type="Pfam" id="PF17829">
    <property type="entry name" value="GH115_C"/>
    <property type="match status" value="1"/>
</dbReference>
<gene>
    <name evidence="3" type="ORF">JR064_09025</name>
</gene>
<dbReference type="Gene3D" id="3.30.379.10">
    <property type="entry name" value="Chitobiase/beta-hexosaminidase domain 2-like"/>
    <property type="match status" value="1"/>
</dbReference>
<feature type="domain" description="Gylcosyl hydrolase 115 C-terminal" evidence="2">
    <location>
        <begin position="801"/>
        <end position="971"/>
    </location>
</feature>
<evidence type="ECO:0000259" key="2">
    <source>
        <dbReference type="Pfam" id="PF17829"/>
    </source>
</evidence>
<dbReference type="InterPro" id="IPR029018">
    <property type="entry name" value="Hex-like_dom2"/>
</dbReference>
<evidence type="ECO:0000313" key="3">
    <source>
        <dbReference type="EMBL" id="MBN6102305.1"/>
    </source>
</evidence>
<dbReference type="Gene3D" id="2.60.120.1620">
    <property type="match status" value="1"/>
</dbReference>
<dbReference type="Proteomes" id="UP000695802">
    <property type="component" value="Unassembled WGS sequence"/>
</dbReference>